<gene>
    <name evidence="2" type="ORF">THAOC_34144</name>
</gene>
<protein>
    <submittedName>
        <fullName evidence="2">Uncharacterized protein</fullName>
    </submittedName>
</protein>
<name>K0R3Y6_THAOC</name>
<proteinExistence type="predicted"/>
<comment type="caution">
    <text evidence="2">The sequence shown here is derived from an EMBL/GenBank/DDBJ whole genome shotgun (WGS) entry which is preliminary data.</text>
</comment>
<keyword evidence="3" id="KW-1185">Reference proteome</keyword>
<feature type="compositionally biased region" description="Basic and acidic residues" evidence="1">
    <location>
        <begin position="338"/>
        <end position="347"/>
    </location>
</feature>
<accession>K0R3Y6</accession>
<feature type="region of interest" description="Disordered" evidence="1">
    <location>
        <begin position="44"/>
        <end position="67"/>
    </location>
</feature>
<feature type="non-terminal residue" evidence="2">
    <location>
        <position position="449"/>
    </location>
</feature>
<dbReference type="AlphaFoldDB" id="K0R3Y6"/>
<evidence type="ECO:0000313" key="3">
    <source>
        <dbReference type="Proteomes" id="UP000266841"/>
    </source>
</evidence>
<reference evidence="2 3" key="1">
    <citation type="journal article" date="2012" name="Genome Biol.">
        <title>Genome and low-iron response of an oceanic diatom adapted to chronic iron limitation.</title>
        <authorList>
            <person name="Lommer M."/>
            <person name="Specht M."/>
            <person name="Roy A.S."/>
            <person name="Kraemer L."/>
            <person name="Andreson R."/>
            <person name="Gutowska M.A."/>
            <person name="Wolf J."/>
            <person name="Bergner S.V."/>
            <person name="Schilhabel M.B."/>
            <person name="Klostermeier U.C."/>
            <person name="Beiko R.G."/>
            <person name="Rosenstiel P."/>
            <person name="Hippler M."/>
            <person name="Laroche J."/>
        </authorList>
    </citation>
    <scope>NUCLEOTIDE SEQUENCE [LARGE SCALE GENOMIC DNA]</scope>
    <source>
        <strain evidence="2 3">CCMP1005</strain>
    </source>
</reference>
<feature type="region of interest" description="Disordered" evidence="1">
    <location>
        <begin position="401"/>
        <end position="449"/>
    </location>
</feature>
<feature type="region of interest" description="Disordered" evidence="1">
    <location>
        <begin position="337"/>
        <end position="389"/>
    </location>
</feature>
<organism evidence="2 3">
    <name type="scientific">Thalassiosira oceanica</name>
    <name type="common">Marine diatom</name>
    <dbReference type="NCBI Taxonomy" id="159749"/>
    <lineage>
        <taxon>Eukaryota</taxon>
        <taxon>Sar</taxon>
        <taxon>Stramenopiles</taxon>
        <taxon>Ochrophyta</taxon>
        <taxon>Bacillariophyta</taxon>
        <taxon>Coscinodiscophyceae</taxon>
        <taxon>Thalassiosirophycidae</taxon>
        <taxon>Thalassiosirales</taxon>
        <taxon>Thalassiosiraceae</taxon>
        <taxon>Thalassiosira</taxon>
    </lineage>
</organism>
<feature type="compositionally biased region" description="Basic and acidic residues" evidence="1">
    <location>
        <begin position="420"/>
        <end position="437"/>
    </location>
</feature>
<evidence type="ECO:0000256" key="1">
    <source>
        <dbReference type="SAM" id="MobiDB-lite"/>
    </source>
</evidence>
<feature type="region of interest" description="Disordered" evidence="1">
    <location>
        <begin position="284"/>
        <end position="303"/>
    </location>
</feature>
<dbReference type="Proteomes" id="UP000266841">
    <property type="component" value="Unassembled WGS sequence"/>
</dbReference>
<dbReference type="EMBL" id="AGNL01047284">
    <property type="protein sequence ID" value="EJK47155.1"/>
    <property type="molecule type" value="Genomic_DNA"/>
</dbReference>
<evidence type="ECO:0000313" key="2">
    <source>
        <dbReference type="EMBL" id="EJK47155.1"/>
    </source>
</evidence>
<sequence>MRNTHRKQLDRRFQPKSVGVVVVGGPAAPSPYPVQEAVSDVQRGQDRVAQPRQVRPGIGPEWHAEGERRQRLRGDALAPLPAPELALDALHRPEGALPHQEVEEAHDRLGVEVGVVERDELRLRRRRDRGQGLERRPPFGQLDYLLPTRYRDASTRLSAPLESATAPETSLLRHSLASSALPARSRDRRRLNWCSPIAENVKRHSDARPGILRGREPAGQLGGPPVVGPGQGAVHLAHDGVAVRPEGPGHDLPAVRDAARPGHASEPVRSAVARVDRTDLGLPVEVDGEEHHRPPRVASPAPLHGRRLHDLHTHSSSSASVVPRDHGGRDAVLVAARHGSDRHDGRNLRQVVTRQDGQGEDVDPRQRRPPAAPRLRDDEAPVPDRQARDVRSAFLAAALGLDVPTQVGQQQRAGPVGEAVVHDGHGPDAPLPREEPHGPAAHPDGVHVR</sequence>